<dbReference type="Gene3D" id="3.40.630.40">
    <property type="entry name" value="Zn-dependent exopeptidases"/>
    <property type="match status" value="1"/>
</dbReference>
<feature type="chain" id="PRO_5047114816" evidence="2">
    <location>
        <begin position="23"/>
        <end position="231"/>
    </location>
</feature>
<evidence type="ECO:0000256" key="1">
    <source>
        <dbReference type="ARBA" id="ARBA00022801"/>
    </source>
</evidence>
<dbReference type="EMBL" id="CP090978">
    <property type="protein sequence ID" value="UJF32006.1"/>
    <property type="molecule type" value="Genomic_DNA"/>
</dbReference>
<dbReference type="SMART" id="SM00646">
    <property type="entry name" value="Ami_3"/>
    <property type="match status" value="1"/>
</dbReference>
<dbReference type="PANTHER" id="PTHR30404">
    <property type="entry name" value="N-ACETYLMURAMOYL-L-ALANINE AMIDASE"/>
    <property type="match status" value="1"/>
</dbReference>
<accession>A0ABY3SDJ2</accession>
<dbReference type="InterPro" id="IPR050695">
    <property type="entry name" value="N-acetylmuramoyl_amidase_3"/>
</dbReference>
<keyword evidence="5" id="KW-1185">Reference proteome</keyword>
<evidence type="ECO:0000313" key="5">
    <source>
        <dbReference type="Proteomes" id="UP001649230"/>
    </source>
</evidence>
<evidence type="ECO:0000256" key="2">
    <source>
        <dbReference type="SAM" id="SignalP"/>
    </source>
</evidence>
<feature type="signal peptide" evidence="2">
    <location>
        <begin position="1"/>
        <end position="22"/>
    </location>
</feature>
<evidence type="ECO:0000313" key="4">
    <source>
        <dbReference type="EMBL" id="UJF32006.1"/>
    </source>
</evidence>
<feature type="domain" description="MurNAc-LAA" evidence="3">
    <location>
        <begin position="86"/>
        <end position="208"/>
    </location>
</feature>
<gene>
    <name evidence="4" type="ORF">L0M14_19975</name>
</gene>
<keyword evidence="1" id="KW-0378">Hydrolase</keyword>
<dbReference type="Proteomes" id="UP001649230">
    <property type="component" value="Chromosome"/>
</dbReference>
<keyword evidence="2" id="KW-0732">Signal</keyword>
<evidence type="ECO:0000259" key="3">
    <source>
        <dbReference type="SMART" id="SM00646"/>
    </source>
</evidence>
<dbReference type="InterPro" id="IPR002508">
    <property type="entry name" value="MurNAc-LAA_cat"/>
</dbReference>
<organism evidence="4 5">
    <name type="scientific">Paenibacillus hexagrammi</name>
    <dbReference type="NCBI Taxonomy" id="2908839"/>
    <lineage>
        <taxon>Bacteria</taxon>
        <taxon>Bacillati</taxon>
        <taxon>Bacillota</taxon>
        <taxon>Bacilli</taxon>
        <taxon>Bacillales</taxon>
        <taxon>Paenibacillaceae</taxon>
        <taxon>Paenibacillus</taxon>
    </lineage>
</organism>
<dbReference type="RefSeq" id="WP_235118351.1">
    <property type="nucleotide sequence ID" value="NZ_CP090978.1"/>
</dbReference>
<reference evidence="4 5" key="1">
    <citation type="journal article" date="2024" name="Int. J. Syst. Evol. Microbiol.">
        <title>Paenibacillus hexagrammi sp. nov., a novel bacterium isolated from the gut content of Hexagrammos agrammus.</title>
        <authorList>
            <person name="Jung H.K."/>
            <person name="Kim D.G."/>
            <person name="Zin H."/>
            <person name="Park J."/>
            <person name="Jung H."/>
            <person name="Kim Y.O."/>
            <person name="Kong H.J."/>
            <person name="Kim J.W."/>
            <person name="Kim Y.S."/>
        </authorList>
    </citation>
    <scope>NUCLEOTIDE SEQUENCE [LARGE SCALE GENOMIC DNA]</scope>
    <source>
        <strain evidence="4 5">YPD9-1</strain>
    </source>
</reference>
<proteinExistence type="predicted"/>
<dbReference type="Pfam" id="PF01520">
    <property type="entry name" value="Amidase_3"/>
    <property type="match status" value="1"/>
</dbReference>
<name>A0ABY3SDJ2_9BACL</name>
<dbReference type="SUPFAM" id="SSF53187">
    <property type="entry name" value="Zn-dependent exopeptidases"/>
    <property type="match status" value="1"/>
</dbReference>
<dbReference type="PANTHER" id="PTHR30404:SF0">
    <property type="entry name" value="N-ACETYLMURAMOYL-L-ALANINE AMIDASE AMIC"/>
    <property type="match status" value="1"/>
</dbReference>
<dbReference type="CDD" id="cd02696">
    <property type="entry name" value="MurNAc-LAA"/>
    <property type="match status" value="1"/>
</dbReference>
<protein>
    <submittedName>
        <fullName evidence="4">N-acetylmuramoyl-L-alanine amidase</fullName>
    </submittedName>
</protein>
<sequence>MNLRKKLLILSSVFMLSFPYQAFAYKVVVDAGHGGSDPGAIGVNGLQEKDVTLDIAQRLRDDLARSGYEVAMTRTDDRYISLADRVAFTNQQNADLFVSVHANSINNSKTNGTMVLYYDKDYPQEDYPASEEMKIMTPYSKDLAQKVLNSLVTAAGTKNLGLVPSAVYVARMGKIPSILVETAFLSSYTDSALLADPSIRPLWRNTLRKESKPTLLLSSPTRSDIGPGKRS</sequence>